<evidence type="ECO:0000259" key="2">
    <source>
        <dbReference type="PROSITE" id="PS50181"/>
    </source>
</evidence>
<dbReference type="GeneID" id="113206705"/>
<dbReference type="SUPFAM" id="SSF81383">
    <property type="entry name" value="F-box domain"/>
    <property type="match status" value="1"/>
</dbReference>
<evidence type="ECO:0000313" key="3">
    <source>
        <dbReference type="Proteomes" id="UP000504606"/>
    </source>
</evidence>
<keyword evidence="1" id="KW-0732">Signal</keyword>
<dbReference type="Proteomes" id="UP000504606">
    <property type="component" value="Unplaced"/>
</dbReference>
<evidence type="ECO:0000256" key="1">
    <source>
        <dbReference type="SAM" id="SignalP"/>
    </source>
</evidence>
<feature type="signal peptide" evidence="1">
    <location>
        <begin position="1"/>
        <end position="27"/>
    </location>
</feature>
<dbReference type="KEGG" id="foc:113206705"/>
<gene>
    <name evidence="4" type="primary">LOC113206705</name>
</gene>
<dbReference type="PROSITE" id="PS50181">
    <property type="entry name" value="FBOX"/>
    <property type="match status" value="1"/>
</dbReference>
<feature type="chain" id="PRO_5026807902" evidence="1">
    <location>
        <begin position="28"/>
        <end position="552"/>
    </location>
</feature>
<feature type="domain" description="F-box" evidence="2">
    <location>
        <begin position="70"/>
        <end position="117"/>
    </location>
</feature>
<dbReference type="InterPro" id="IPR036047">
    <property type="entry name" value="F-box-like_dom_sf"/>
</dbReference>
<dbReference type="InterPro" id="IPR001810">
    <property type="entry name" value="F-box_dom"/>
</dbReference>
<keyword evidence="3" id="KW-1185">Reference proteome</keyword>
<dbReference type="AlphaFoldDB" id="A0A6J1SCC9"/>
<protein>
    <submittedName>
        <fullName evidence="4">Uncharacterized protein LOC113206705 isoform X1</fullName>
    </submittedName>
</protein>
<proteinExistence type="predicted"/>
<name>A0A6J1SCC9_FRAOC</name>
<reference evidence="4" key="1">
    <citation type="submission" date="2025-08" db="UniProtKB">
        <authorList>
            <consortium name="RefSeq"/>
        </authorList>
    </citation>
    <scope>IDENTIFICATION</scope>
    <source>
        <tissue evidence="4">Whole organism</tissue>
    </source>
</reference>
<sequence length="552" mass="61076">MLHARYVCSVSLVLFLVALLEFAGREGHPPVGLVLTSLTLTSAPIFMSTCEENSMSQTADAASAEDDGLTLTLIDLPDVALLRLLSYLPAKDLVAAGQASPRLGALTREHMPLWRRKEGVFVFDHVEGLVDLLQVVAPVQTLVYNLSQSQEFLAEFSFVEPGGNQQPLVSLKVIAPNVECFKIITKKSGPRLVALEFFFFERGPEEFFAGLQDATALENLTLYWGDPDAGARCTARWPQGVVLDRLVILNLAWGRLLVADPENFGAVTVRLPTLNSDPFQAVRSLIQAHSEKLRHAELSSWYLLPLLKPCIRNLWLLHVHSDEGVSTALQIPELRQMPELKELTINVEAFSPEVESLLKAWPAPSDVRVLELRDCIDLAVVRGLRAGRFKTVISLEITLVGQIESDVDSGRLEEGLQGLPNLAMLRLCAKREQPMPLTKLLSRISVTTIPELLLAFIEDGLVTFNLAPITQHDYAGYKDCRELVRRAPQPLHVVVILRCVRVTMGFGVTQDMVATLFFRHSVAEQCETCGLAETSVCKSIGANIHKRVQVKL</sequence>
<accession>A0A6J1SCC9</accession>
<dbReference type="Pfam" id="PF12937">
    <property type="entry name" value="F-box-like"/>
    <property type="match status" value="1"/>
</dbReference>
<dbReference type="RefSeq" id="XP_026278702.1">
    <property type="nucleotide sequence ID" value="XM_026422917.2"/>
</dbReference>
<organism evidence="3 4">
    <name type="scientific">Frankliniella occidentalis</name>
    <name type="common">Western flower thrips</name>
    <name type="synonym">Euthrips occidentalis</name>
    <dbReference type="NCBI Taxonomy" id="133901"/>
    <lineage>
        <taxon>Eukaryota</taxon>
        <taxon>Metazoa</taxon>
        <taxon>Ecdysozoa</taxon>
        <taxon>Arthropoda</taxon>
        <taxon>Hexapoda</taxon>
        <taxon>Insecta</taxon>
        <taxon>Pterygota</taxon>
        <taxon>Neoptera</taxon>
        <taxon>Paraneoptera</taxon>
        <taxon>Thysanoptera</taxon>
        <taxon>Terebrantia</taxon>
        <taxon>Thripoidea</taxon>
        <taxon>Thripidae</taxon>
        <taxon>Frankliniella</taxon>
    </lineage>
</organism>
<evidence type="ECO:0000313" key="4">
    <source>
        <dbReference type="RefSeq" id="XP_026278702.1"/>
    </source>
</evidence>